<name>A0ABT2T627_9FIRM</name>
<dbReference type="EMBL" id="JAOQKJ010000016">
    <property type="protein sequence ID" value="MCU6745725.1"/>
    <property type="molecule type" value="Genomic_DNA"/>
</dbReference>
<proteinExistence type="predicted"/>
<keyword evidence="3" id="KW-1185">Reference proteome</keyword>
<gene>
    <name evidence="2" type="ORF">OCV77_14715</name>
</gene>
<dbReference type="Proteomes" id="UP001652432">
    <property type="component" value="Unassembled WGS sequence"/>
</dbReference>
<sequence>MNYTYNFTAGFCHLMILLLPVIFLCTGCGKKEATYFNPDTDPYIRESDRIDFDVSTLNAIPDNPNPTLSVPTYITKVKDTYFIVDCYHNQVIYNGNLTDPLYEWRIMASGLGMPHTLASDGFVYLIDDTENNRVLVMEEGVNENGQSVFLPTQEFTEIGDRPHYIVYDEKTKTFYVWSSESGEMYLLRRPADDTGLYLTEVRSIPSLNGVYVRSFTIEDDTIYFVSGNSSIIEAELDTFKVRKEYPVPDSMSGMVQLTFIRDYCYLTISTDATGNQEYATMIRARKLSDLAKGSYEDVYASFVGGGTPYYISRIDDTYYLTEHRLPGHSIWSFQVNDKNEITNVTTIY</sequence>
<evidence type="ECO:0000313" key="3">
    <source>
        <dbReference type="Proteomes" id="UP001652432"/>
    </source>
</evidence>
<accession>A0ABT2T627</accession>
<keyword evidence="1" id="KW-0812">Transmembrane</keyword>
<reference evidence="2 3" key="1">
    <citation type="journal article" date="2021" name="ISME Commun">
        <title>Automated analysis of genomic sequences facilitates high-throughput and comprehensive description of bacteria.</title>
        <authorList>
            <person name="Hitch T.C.A."/>
        </authorList>
    </citation>
    <scope>NUCLEOTIDE SEQUENCE [LARGE SCALE GENOMIC DNA]</scope>
    <source>
        <strain evidence="2 3">Sanger_18</strain>
    </source>
</reference>
<feature type="transmembrane region" description="Helical" evidence="1">
    <location>
        <begin position="6"/>
        <end position="25"/>
    </location>
</feature>
<keyword evidence="1" id="KW-0472">Membrane</keyword>
<evidence type="ECO:0000256" key="1">
    <source>
        <dbReference type="SAM" id="Phobius"/>
    </source>
</evidence>
<protein>
    <submittedName>
        <fullName evidence="2">Uncharacterized protein</fullName>
    </submittedName>
</protein>
<dbReference type="RefSeq" id="WP_262575764.1">
    <property type="nucleotide sequence ID" value="NZ_JAOQKJ010000016.1"/>
</dbReference>
<dbReference type="SUPFAM" id="SSF63825">
    <property type="entry name" value="YWTD domain"/>
    <property type="match status" value="1"/>
</dbReference>
<organism evidence="2 3">
    <name type="scientific">Suilimivivens aceti</name>
    <dbReference type="NCBI Taxonomy" id="2981774"/>
    <lineage>
        <taxon>Bacteria</taxon>
        <taxon>Bacillati</taxon>
        <taxon>Bacillota</taxon>
        <taxon>Clostridia</taxon>
        <taxon>Lachnospirales</taxon>
        <taxon>Lachnospiraceae</taxon>
        <taxon>Suilimivivens</taxon>
    </lineage>
</organism>
<keyword evidence="1" id="KW-1133">Transmembrane helix</keyword>
<comment type="caution">
    <text evidence="2">The sequence shown here is derived from an EMBL/GenBank/DDBJ whole genome shotgun (WGS) entry which is preliminary data.</text>
</comment>
<evidence type="ECO:0000313" key="2">
    <source>
        <dbReference type="EMBL" id="MCU6745725.1"/>
    </source>
</evidence>